<organism evidence="1 2">
    <name type="scientific">Hygrophoropsis aurantiaca</name>
    <dbReference type="NCBI Taxonomy" id="72124"/>
    <lineage>
        <taxon>Eukaryota</taxon>
        <taxon>Fungi</taxon>
        <taxon>Dikarya</taxon>
        <taxon>Basidiomycota</taxon>
        <taxon>Agaricomycotina</taxon>
        <taxon>Agaricomycetes</taxon>
        <taxon>Agaricomycetidae</taxon>
        <taxon>Boletales</taxon>
        <taxon>Coniophorineae</taxon>
        <taxon>Hygrophoropsidaceae</taxon>
        <taxon>Hygrophoropsis</taxon>
    </lineage>
</organism>
<accession>A0ACB8A828</accession>
<evidence type="ECO:0000313" key="2">
    <source>
        <dbReference type="Proteomes" id="UP000790377"/>
    </source>
</evidence>
<reference evidence="1" key="1">
    <citation type="journal article" date="2021" name="New Phytol.">
        <title>Evolutionary innovations through gain and loss of genes in the ectomycorrhizal Boletales.</title>
        <authorList>
            <person name="Wu G."/>
            <person name="Miyauchi S."/>
            <person name="Morin E."/>
            <person name="Kuo A."/>
            <person name="Drula E."/>
            <person name="Varga T."/>
            <person name="Kohler A."/>
            <person name="Feng B."/>
            <person name="Cao Y."/>
            <person name="Lipzen A."/>
            <person name="Daum C."/>
            <person name="Hundley H."/>
            <person name="Pangilinan J."/>
            <person name="Johnson J."/>
            <person name="Barry K."/>
            <person name="LaButti K."/>
            <person name="Ng V."/>
            <person name="Ahrendt S."/>
            <person name="Min B."/>
            <person name="Choi I.G."/>
            <person name="Park H."/>
            <person name="Plett J.M."/>
            <person name="Magnuson J."/>
            <person name="Spatafora J.W."/>
            <person name="Nagy L.G."/>
            <person name="Henrissat B."/>
            <person name="Grigoriev I.V."/>
            <person name="Yang Z.L."/>
            <person name="Xu J."/>
            <person name="Martin F.M."/>
        </authorList>
    </citation>
    <scope>NUCLEOTIDE SEQUENCE</scope>
    <source>
        <strain evidence="1">ATCC 28755</strain>
    </source>
</reference>
<sequence length="389" mass="42184">MSKRKAKEIGKPRRGTGRNPNHNPMDSQLGLAAESAEDPAAYQWPRNLPSYQIPHQPPPFGQGSSHDQMTPQHPGPHQLAHQPAFGQYDFQLQGRYSHDQMVPYGPSFGQQPPDESQGDPQARASHQYAHVPYGPSFGQQPPDEPQGDPQARASHQHAHPLGPPDTEEQQPYDNQYQHYGPPQPQPYPMVDILRRAQIAAQGPRPPIVPGAAQLNQPAPGTATQSQWRSAYTVPVFQAPRPGESADPETGARLGGVIHAIRPDRTASRRRSGANVGGTMRRTASTTAVPSSSHAASTSTVPQAPSSSSAVPSVQGSPPPAPGTLVTISTEQRKKIMGIAKDELRRQMFVIGTVLENNRRDLLIQECLEFAIKKCLGHGTFSCNIHLISS</sequence>
<keyword evidence="2" id="KW-1185">Reference proteome</keyword>
<dbReference type="Proteomes" id="UP000790377">
    <property type="component" value="Unassembled WGS sequence"/>
</dbReference>
<proteinExistence type="predicted"/>
<gene>
    <name evidence="1" type="ORF">BJ138DRAFT_1115196</name>
</gene>
<evidence type="ECO:0000313" key="1">
    <source>
        <dbReference type="EMBL" id="KAH7909166.1"/>
    </source>
</evidence>
<name>A0ACB8A828_9AGAM</name>
<dbReference type="EMBL" id="MU267774">
    <property type="protein sequence ID" value="KAH7909166.1"/>
    <property type="molecule type" value="Genomic_DNA"/>
</dbReference>
<protein>
    <submittedName>
        <fullName evidence="1">Uncharacterized protein</fullName>
    </submittedName>
</protein>
<comment type="caution">
    <text evidence="1">The sequence shown here is derived from an EMBL/GenBank/DDBJ whole genome shotgun (WGS) entry which is preliminary data.</text>
</comment>